<gene>
    <name evidence="2" type="ORF">GCM10025874_21550</name>
</gene>
<evidence type="ECO:0000313" key="2">
    <source>
        <dbReference type="EMBL" id="GMA28902.1"/>
    </source>
</evidence>
<protein>
    <submittedName>
        <fullName evidence="2">Uncharacterized protein</fullName>
    </submittedName>
</protein>
<dbReference type="AlphaFoldDB" id="A0AA37UM01"/>
<evidence type="ECO:0000256" key="1">
    <source>
        <dbReference type="SAM" id="MobiDB-lite"/>
    </source>
</evidence>
<evidence type="ECO:0000313" key="3">
    <source>
        <dbReference type="Proteomes" id="UP001157160"/>
    </source>
</evidence>
<comment type="caution">
    <text evidence="2">The sequence shown here is derived from an EMBL/GenBank/DDBJ whole genome shotgun (WGS) entry which is preliminary data.</text>
</comment>
<reference evidence="2 3" key="1">
    <citation type="journal article" date="2014" name="Int. J. Syst. Evol. Microbiol.">
        <title>Complete genome sequence of Corynebacterium casei LMG S-19264T (=DSM 44701T), isolated from a smear-ripened cheese.</title>
        <authorList>
            <consortium name="US DOE Joint Genome Institute (JGI-PGF)"/>
            <person name="Walter F."/>
            <person name="Albersmeier A."/>
            <person name="Kalinowski J."/>
            <person name="Ruckert C."/>
        </authorList>
    </citation>
    <scope>NUCLEOTIDE SEQUENCE [LARGE SCALE GENOMIC DNA]</scope>
    <source>
        <strain evidence="2 3">NBRC 112289</strain>
    </source>
</reference>
<proteinExistence type="predicted"/>
<organism evidence="2 3">
    <name type="scientific">Arenivirga flava</name>
    <dbReference type="NCBI Taxonomy" id="1930060"/>
    <lineage>
        <taxon>Bacteria</taxon>
        <taxon>Bacillati</taxon>
        <taxon>Actinomycetota</taxon>
        <taxon>Actinomycetes</taxon>
        <taxon>Micrococcales</taxon>
        <taxon>Microbacteriaceae</taxon>
        <taxon>Arenivirga</taxon>
    </lineage>
</organism>
<feature type="region of interest" description="Disordered" evidence="1">
    <location>
        <begin position="35"/>
        <end position="54"/>
    </location>
</feature>
<feature type="compositionally biased region" description="Polar residues" evidence="1">
    <location>
        <begin position="40"/>
        <end position="54"/>
    </location>
</feature>
<accession>A0AA37UM01</accession>
<dbReference type="Proteomes" id="UP001157160">
    <property type="component" value="Unassembled WGS sequence"/>
</dbReference>
<keyword evidence="3" id="KW-1185">Reference proteome</keyword>
<name>A0AA37UM01_9MICO</name>
<dbReference type="RefSeq" id="WP_284232514.1">
    <property type="nucleotide sequence ID" value="NZ_BSUL01000001.1"/>
</dbReference>
<dbReference type="EMBL" id="BSUL01000001">
    <property type="protein sequence ID" value="GMA28902.1"/>
    <property type="molecule type" value="Genomic_DNA"/>
</dbReference>
<sequence length="54" mass="5812">MSTGDTDATLRRLTFTRGLRARNIRIEHAGLGEFFFGQGSEPSTSIGEPGQQSG</sequence>